<dbReference type="Pfam" id="PF00496">
    <property type="entry name" value="SBP_bac_5"/>
    <property type="match status" value="1"/>
</dbReference>
<evidence type="ECO:0000259" key="4">
    <source>
        <dbReference type="Pfam" id="PF00496"/>
    </source>
</evidence>
<dbReference type="GO" id="GO:1904680">
    <property type="term" value="F:peptide transmembrane transporter activity"/>
    <property type="evidence" value="ECO:0007669"/>
    <property type="project" value="TreeGrafter"/>
</dbReference>
<dbReference type="CDD" id="cd08500">
    <property type="entry name" value="PBP2_NikA_DppA_OppA_like_4"/>
    <property type="match status" value="1"/>
</dbReference>
<evidence type="ECO:0000313" key="6">
    <source>
        <dbReference type="Proteomes" id="UP000503308"/>
    </source>
</evidence>
<protein>
    <submittedName>
        <fullName evidence="5">ABC transporter substrate-binding protein</fullName>
    </submittedName>
</protein>
<dbReference type="InterPro" id="IPR000914">
    <property type="entry name" value="SBP_5_dom"/>
</dbReference>
<evidence type="ECO:0000256" key="3">
    <source>
        <dbReference type="SAM" id="SignalP"/>
    </source>
</evidence>
<feature type="chain" id="PRO_5032913941" evidence="3">
    <location>
        <begin position="22"/>
        <end position="652"/>
    </location>
</feature>
<sequence>MFRYLPLILSAWLLMPAPLTAQTSEPETLTEVARPAVEESSFWQAEVSSGNLPPVSERLPLDPLVIDLEAKGRTFGKQGGTLRTLVSRSKDVRQMVVYGYSRLVGYDQNYELYPDLLRDVEVEEDRRFTLHLRRGHRWSDGHPFTSADFEYYWKHIALNEELSPAGPSQSLYVDGVLAEVSFPDEYTVVYEWPRANAQFLQLLAQASPLIIYRPAHYLKQFHADFTDAKTLKRAIKKARVRAWAALHNDKDNMYKFDNPDLPTLQPWLNASAAKSSRHLFVRNPYYHRIDSRGVQLPYIDVVEMTVVGGGLIAAKANAGEVDLQARGLDFPDISILKKGEVDGAGYRTLLWANGAANQIAIYPNLNFADPVWREVMRDVRFRRALSMGIDRRMINRALYFGLAKEGGMTALANSPLFDPANLFRWSIYYPAKSNALLDEMGLTERTPTGIRKLPDGRPMEFVIETAGERQEVENALAIVTDTWREIGIKLIMRPLDRDILRNRVYSGLSMAAVWYGWDNGLPQVYTPPEYLAPTHQEFFAWPKWGQYYQTGGEVGEPPDMPEAVRLMELSDAWDHSADPERRRQIWHEMLEIHAEQQFGIGILAEAPQPVVVSEKLRNVPVVANWAWDPGAHFGIHRIDEFYYEDPFQQLTQ</sequence>
<feature type="domain" description="Solute-binding protein family 5" evidence="4">
    <location>
        <begin position="111"/>
        <end position="527"/>
    </location>
</feature>
<dbReference type="SUPFAM" id="SSF53850">
    <property type="entry name" value="Periplasmic binding protein-like II"/>
    <property type="match status" value="1"/>
</dbReference>
<name>A0A858SV08_9RHOB</name>
<comment type="similarity">
    <text evidence="2">Belongs to the bacterial solute-binding protein 5 family.</text>
</comment>
<dbReference type="GO" id="GO:0015833">
    <property type="term" value="P:peptide transport"/>
    <property type="evidence" value="ECO:0007669"/>
    <property type="project" value="TreeGrafter"/>
</dbReference>
<dbReference type="EMBL" id="CP048788">
    <property type="protein sequence ID" value="QJF52554.1"/>
    <property type="molecule type" value="Genomic_DNA"/>
</dbReference>
<dbReference type="KEGG" id="rpon:G3256_15930"/>
<proteinExistence type="inferred from homology"/>
<accession>A0A858SV08</accession>
<keyword evidence="6" id="KW-1185">Reference proteome</keyword>
<keyword evidence="3" id="KW-0732">Signal</keyword>
<dbReference type="Gene3D" id="3.40.190.10">
    <property type="entry name" value="Periplasmic binding protein-like II"/>
    <property type="match status" value="1"/>
</dbReference>
<reference evidence="5 6" key="1">
    <citation type="submission" date="2020-02" db="EMBL/GenBank/DDBJ databases">
        <title>Genome sequence of Roseobacter ponti.</title>
        <authorList>
            <person name="Hollensteiner J."/>
            <person name="Schneider D."/>
            <person name="Poehlein A."/>
            <person name="Daniel R."/>
        </authorList>
    </citation>
    <scope>NUCLEOTIDE SEQUENCE [LARGE SCALE GENOMIC DNA]</scope>
    <source>
        <strain evidence="5 6">DSM 106830</strain>
    </source>
</reference>
<gene>
    <name evidence="5" type="ORF">G3256_15930</name>
</gene>
<evidence type="ECO:0000256" key="1">
    <source>
        <dbReference type="ARBA" id="ARBA00004418"/>
    </source>
</evidence>
<organism evidence="5 6">
    <name type="scientific">Roseobacter ponti</name>
    <dbReference type="NCBI Taxonomy" id="1891787"/>
    <lineage>
        <taxon>Bacteria</taxon>
        <taxon>Pseudomonadati</taxon>
        <taxon>Pseudomonadota</taxon>
        <taxon>Alphaproteobacteria</taxon>
        <taxon>Rhodobacterales</taxon>
        <taxon>Roseobacteraceae</taxon>
        <taxon>Roseobacter</taxon>
    </lineage>
</organism>
<feature type="signal peptide" evidence="3">
    <location>
        <begin position="1"/>
        <end position="21"/>
    </location>
</feature>
<dbReference type="AlphaFoldDB" id="A0A858SV08"/>
<comment type="subcellular location">
    <subcellularLocation>
        <location evidence="1">Periplasm</location>
    </subcellularLocation>
</comment>
<evidence type="ECO:0000313" key="5">
    <source>
        <dbReference type="EMBL" id="QJF52554.1"/>
    </source>
</evidence>
<dbReference type="InterPro" id="IPR039424">
    <property type="entry name" value="SBP_5"/>
</dbReference>
<dbReference type="Proteomes" id="UP000503308">
    <property type="component" value="Chromosome"/>
</dbReference>
<dbReference type="Gene3D" id="3.10.105.10">
    <property type="entry name" value="Dipeptide-binding Protein, Domain 3"/>
    <property type="match status" value="1"/>
</dbReference>
<dbReference type="PANTHER" id="PTHR30290">
    <property type="entry name" value="PERIPLASMIC BINDING COMPONENT OF ABC TRANSPORTER"/>
    <property type="match status" value="1"/>
</dbReference>
<dbReference type="PANTHER" id="PTHR30290:SF62">
    <property type="entry name" value="OLIGOPEPTIDE ABC TRANSPORTER, PERIPLASMIC OLIGOPEPTIDE-BINDING PROTEIN"/>
    <property type="match status" value="1"/>
</dbReference>
<evidence type="ECO:0000256" key="2">
    <source>
        <dbReference type="ARBA" id="ARBA00005695"/>
    </source>
</evidence>